<feature type="region of interest" description="Disordered" evidence="1">
    <location>
        <begin position="50"/>
        <end position="69"/>
    </location>
</feature>
<reference evidence="2 3" key="1">
    <citation type="journal article" date="2016" name="Nat. Commun.">
        <title>Thousands of microbial genomes shed light on interconnected biogeochemical processes in an aquifer system.</title>
        <authorList>
            <person name="Anantharaman K."/>
            <person name="Brown C.T."/>
            <person name="Hug L.A."/>
            <person name="Sharon I."/>
            <person name="Castelle C.J."/>
            <person name="Probst A.J."/>
            <person name="Thomas B.C."/>
            <person name="Singh A."/>
            <person name="Wilkins M.J."/>
            <person name="Karaoz U."/>
            <person name="Brodie E.L."/>
            <person name="Williams K.H."/>
            <person name="Hubbard S.S."/>
            <person name="Banfield J.F."/>
        </authorList>
    </citation>
    <scope>NUCLEOTIDE SEQUENCE [LARGE SCALE GENOMIC DNA]</scope>
</reference>
<protein>
    <submittedName>
        <fullName evidence="2">Uncharacterized protein</fullName>
    </submittedName>
</protein>
<dbReference type="Proteomes" id="UP000179233">
    <property type="component" value="Unassembled WGS sequence"/>
</dbReference>
<name>A0A1G1VTA0_9BACT</name>
<sequence>MRTKWIKIFRSDVNQEIGTYYSSFSSLLVHCWDKDSSGIYISDYEPGSGGFDIGGKSSKTSPVKKLLVP</sequence>
<evidence type="ECO:0000313" key="2">
    <source>
        <dbReference type="EMBL" id="OGY18619.1"/>
    </source>
</evidence>
<comment type="caution">
    <text evidence="2">The sequence shown here is derived from an EMBL/GenBank/DDBJ whole genome shotgun (WGS) entry which is preliminary data.</text>
</comment>
<proteinExistence type="predicted"/>
<organism evidence="2 3">
    <name type="scientific">Candidatus Chisholmbacteria bacterium RIFCSPHIGHO2_01_FULL_52_32</name>
    <dbReference type="NCBI Taxonomy" id="1797591"/>
    <lineage>
        <taxon>Bacteria</taxon>
        <taxon>Candidatus Chisholmiibacteriota</taxon>
    </lineage>
</organism>
<accession>A0A1G1VTA0</accession>
<dbReference type="AlphaFoldDB" id="A0A1G1VTA0"/>
<gene>
    <name evidence="2" type="ORF">A2786_03925</name>
</gene>
<evidence type="ECO:0000256" key="1">
    <source>
        <dbReference type="SAM" id="MobiDB-lite"/>
    </source>
</evidence>
<evidence type="ECO:0000313" key="3">
    <source>
        <dbReference type="Proteomes" id="UP000179233"/>
    </source>
</evidence>
<dbReference type="EMBL" id="MHCJ01000003">
    <property type="protein sequence ID" value="OGY18619.1"/>
    <property type="molecule type" value="Genomic_DNA"/>
</dbReference>